<reference evidence="5 6" key="1">
    <citation type="submission" date="2024-09" db="EMBL/GenBank/DDBJ databases">
        <authorList>
            <person name="Sun Q."/>
            <person name="Mori K."/>
        </authorList>
    </citation>
    <scope>NUCLEOTIDE SEQUENCE [LARGE SCALE GENOMIC DNA]</scope>
    <source>
        <strain evidence="5 6">TBRC 0563</strain>
    </source>
</reference>
<keyword evidence="2" id="KW-0238">DNA-binding</keyword>
<dbReference type="EMBL" id="JBHLZP010000031">
    <property type="protein sequence ID" value="MFB9831883.1"/>
    <property type="molecule type" value="Genomic_DNA"/>
</dbReference>
<gene>
    <name evidence="5" type="ORF">ACFFNX_06745</name>
</gene>
<dbReference type="RefSeq" id="WP_378196864.1">
    <property type="nucleotide sequence ID" value="NZ_JBHLZP010000031.1"/>
</dbReference>
<sequence length="92" mass="9885">MGGALDVRAAVEWARRARGPRRRPSNGRAGLTPAERSVVRLAAEGLSNPDIGARLFMSRSTVKTHLSHVYTKLDVTSRAELAALAAPHLAED</sequence>
<comment type="caution">
    <text evidence="5">The sequence shown here is derived from an EMBL/GenBank/DDBJ whole genome shotgun (WGS) entry which is preliminary data.</text>
</comment>
<dbReference type="PANTHER" id="PTHR44688:SF16">
    <property type="entry name" value="DNA-BINDING TRANSCRIPTIONAL ACTIVATOR DEVR_DOSR"/>
    <property type="match status" value="1"/>
</dbReference>
<dbReference type="InterPro" id="IPR000792">
    <property type="entry name" value="Tscrpt_reg_LuxR_C"/>
</dbReference>
<dbReference type="PROSITE" id="PS50043">
    <property type="entry name" value="HTH_LUXR_2"/>
    <property type="match status" value="1"/>
</dbReference>
<protein>
    <submittedName>
        <fullName evidence="5">Helix-turn-helix transcriptional regulator</fullName>
    </submittedName>
</protein>
<dbReference type="Proteomes" id="UP001589627">
    <property type="component" value="Unassembled WGS sequence"/>
</dbReference>
<name>A0ABV5YA43_9ACTN</name>
<dbReference type="PANTHER" id="PTHR44688">
    <property type="entry name" value="DNA-BINDING TRANSCRIPTIONAL ACTIVATOR DEVR_DOSR"/>
    <property type="match status" value="1"/>
</dbReference>
<dbReference type="CDD" id="cd06170">
    <property type="entry name" value="LuxR_C_like"/>
    <property type="match status" value="1"/>
</dbReference>
<feature type="domain" description="HTH luxR-type" evidence="4">
    <location>
        <begin position="24"/>
        <end position="89"/>
    </location>
</feature>
<keyword evidence="6" id="KW-1185">Reference proteome</keyword>
<dbReference type="PRINTS" id="PR00038">
    <property type="entry name" value="HTHLUXR"/>
</dbReference>
<dbReference type="SMART" id="SM00421">
    <property type="entry name" value="HTH_LUXR"/>
    <property type="match status" value="1"/>
</dbReference>
<evidence type="ECO:0000259" key="4">
    <source>
        <dbReference type="PROSITE" id="PS50043"/>
    </source>
</evidence>
<accession>A0ABV5YA43</accession>
<organism evidence="5 6">
    <name type="scientific">Actinoallomurus acaciae</name>
    <dbReference type="NCBI Taxonomy" id="502577"/>
    <lineage>
        <taxon>Bacteria</taxon>
        <taxon>Bacillati</taxon>
        <taxon>Actinomycetota</taxon>
        <taxon>Actinomycetes</taxon>
        <taxon>Streptosporangiales</taxon>
        <taxon>Thermomonosporaceae</taxon>
        <taxon>Actinoallomurus</taxon>
    </lineage>
</organism>
<evidence type="ECO:0000313" key="5">
    <source>
        <dbReference type="EMBL" id="MFB9831883.1"/>
    </source>
</evidence>
<evidence type="ECO:0000256" key="1">
    <source>
        <dbReference type="ARBA" id="ARBA00023015"/>
    </source>
</evidence>
<keyword evidence="3" id="KW-0804">Transcription</keyword>
<evidence type="ECO:0000256" key="3">
    <source>
        <dbReference type="ARBA" id="ARBA00023163"/>
    </source>
</evidence>
<dbReference type="PROSITE" id="PS00622">
    <property type="entry name" value="HTH_LUXR_1"/>
    <property type="match status" value="1"/>
</dbReference>
<evidence type="ECO:0000313" key="6">
    <source>
        <dbReference type="Proteomes" id="UP001589627"/>
    </source>
</evidence>
<dbReference type="Gene3D" id="1.10.10.10">
    <property type="entry name" value="Winged helix-like DNA-binding domain superfamily/Winged helix DNA-binding domain"/>
    <property type="match status" value="1"/>
</dbReference>
<dbReference type="SUPFAM" id="SSF46894">
    <property type="entry name" value="C-terminal effector domain of the bipartite response regulators"/>
    <property type="match status" value="1"/>
</dbReference>
<dbReference type="InterPro" id="IPR016032">
    <property type="entry name" value="Sig_transdc_resp-reg_C-effctor"/>
</dbReference>
<keyword evidence="1" id="KW-0805">Transcription regulation</keyword>
<dbReference type="Pfam" id="PF00196">
    <property type="entry name" value="GerE"/>
    <property type="match status" value="1"/>
</dbReference>
<proteinExistence type="predicted"/>
<dbReference type="InterPro" id="IPR036388">
    <property type="entry name" value="WH-like_DNA-bd_sf"/>
</dbReference>
<evidence type="ECO:0000256" key="2">
    <source>
        <dbReference type="ARBA" id="ARBA00023125"/>
    </source>
</evidence>